<evidence type="ECO:0000313" key="8">
    <source>
        <dbReference type="Proteomes" id="UP001164746"/>
    </source>
</evidence>
<evidence type="ECO:0000256" key="4">
    <source>
        <dbReference type="ARBA" id="ARBA00023136"/>
    </source>
</evidence>
<dbReference type="PANTHER" id="PTHR46768">
    <property type="entry name" value="TWO PORE CALCIUM CHANNEL PROTEIN 2"/>
    <property type="match status" value="1"/>
</dbReference>
<gene>
    <name evidence="7" type="ORF">MAR_018341</name>
</gene>
<feature type="transmembrane region" description="Helical" evidence="5">
    <location>
        <begin position="372"/>
        <end position="392"/>
    </location>
</feature>
<keyword evidence="4 5" id="KW-0472">Membrane</keyword>
<evidence type="ECO:0000256" key="2">
    <source>
        <dbReference type="ARBA" id="ARBA00022692"/>
    </source>
</evidence>
<dbReference type="InterPro" id="IPR028798">
    <property type="entry name" value="TPC2"/>
</dbReference>
<feature type="transmembrane region" description="Helical" evidence="5">
    <location>
        <begin position="263"/>
        <end position="283"/>
    </location>
</feature>
<feature type="domain" description="Ion transport" evidence="6">
    <location>
        <begin position="257"/>
        <end position="496"/>
    </location>
</feature>
<dbReference type="EMBL" id="CP111017">
    <property type="protein sequence ID" value="WAR08383.1"/>
    <property type="molecule type" value="Genomic_DNA"/>
</dbReference>
<keyword evidence="8" id="KW-1185">Reference proteome</keyword>
<keyword evidence="2 5" id="KW-0812">Transmembrane</keyword>
<comment type="subcellular location">
    <subcellularLocation>
        <location evidence="1">Membrane</location>
        <topology evidence="1">Multi-pass membrane protein</topology>
    </subcellularLocation>
</comment>
<sequence>MRKLFLHTLTCIMRKLFKVVPTYTHMHHEKVVPTYTYMHHEKVVPTYTHMHHEKVVPTYTHMYHEKVVPTCTHMYHEKVVPTYTHMYHEKVVPIYTHMYHEKVVPTCTHMYHEKVVPTCTHMYHETAVPTCTHMYHEKVVPTCTHMLHEKVVPTYTHIQLFLHALTCIMRKLFLHTLTCIMRKLFLHTRTCIMRKLFLHALTCIMRKLFLHALTCIMRKLFLHALTCIMRKLFLHTLTVVPTYAHMYHEKVVPTYTHMYQEKIMNFLFILYYMVEQGLILACMGFRRYRYSWANIYDGSIVLLLLISEIITVALYGFPFFSRSEVENNITLWNIVRFINILIMFRVLRIIWHIKAMAIVAHTLLDLVKNLQSFGGILIVIYYFFAMLGMELFQNKITYNPGNGSVHAGIGNGSYIKPANMTCGTYEQLDYWANNFDDFAASLVVLWDVMVVNNWMVFLYAYGKYTSKWSYLYFIAWWLTSVILILNLFTALILENFIMKWDRFYDSQQRSRAVQPSMGDGGGQRRSRALSQSMKMDTLTVHDIFRSNLKEPEEREILENLSQLRFFHYVDVRRHTESFVT</sequence>
<reference evidence="7" key="1">
    <citation type="submission" date="2022-11" db="EMBL/GenBank/DDBJ databases">
        <title>Centuries of genome instability and evolution in soft-shell clam transmissible cancer (bioRxiv).</title>
        <authorList>
            <person name="Hart S.F.M."/>
            <person name="Yonemitsu M.A."/>
            <person name="Giersch R.M."/>
            <person name="Beal B.F."/>
            <person name="Arriagada G."/>
            <person name="Davis B.W."/>
            <person name="Ostrander E.A."/>
            <person name="Goff S.P."/>
            <person name="Metzger M.J."/>
        </authorList>
    </citation>
    <scope>NUCLEOTIDE SEQUENCE</scope>
    <source>
        <strain evidence="7">MELC-2E11</strain>
        <tissue evidence="7">Siphon/mantle</tissue>
    </source>
</reference>
<proteinExistence type="predicted"/>
<keyword evidence="3 5" id="KW-1133">Transmembrane helix</keyword>
<feature type="transmembrane region" description="Helical" evidence="5">
    <location>
        <begin position="438"/>
        <end position="461"/>
    </location>
</feature>
<evidence type="ECO:0000256" key="1">
    <source>
        <dbReference type="ARBA" id="ARBA00004141"/>
    </source>
</evidence>
<dbReference type="Proteomes" id="UP001164746">
    <property type="component" value="Chromosome 6"/>
</dbReference>
<dbReference type="InterPro" id="IPR005821">
    <property type="entry name" value="Ion_trans_dom"/>
</dbReference>
<dbReference type="PANTHER" id="PTHR46768:SF1">
    <property type="entry name" value="TWO PORE CHANNEL PROTEIN 2"/>
    <property type="match status" value="1"/>
</dbReference>
<evidence type="ECO:0000256" key="5">
    <source>
        <dbReference type="SAM" id="Phobius"/>
    </source>
</evidence>
<dbReference type="Gene3D" id="1.20.120.350">
    <property type="entry name" value="Voltage-gated potassium channels. Chain C"/>
    <property type="match status" value="1"/>
</dbReference>
<evidence type="ECO:0000313" key="7">
    <source>
        <dbReference type="EMBL" id="WAR08383.1"/>
    </source>
</evidence>
<dbReference type="InterPro" id="IPR027359">
    <property type="entry name" value="Volt_channel_dom_sf"/>
</dbReference>
<feature type="transmembrane region" description="Helical" evidence="5">
    <location>
        <begin position="329"/>
        <end position="351"/>
    </location>
</feature>
<feature type="transmembrane region" description="Helical" evidence="5">
    <location>
        <begin position="220"/>
        <end position="243"/>
    </location>
</feature>
<accession>A0ABY7EEE8</accession>
<dbReference type="Pfam" id="PF00520">
    <property type="entry name" value="Ion_trans"/>
    <property type="match status" value="1"/>
</dbReference>
<feature type="transmembrane region" description="Helical" evidence="5">
    <location>
        <begin position="295"/>
        <end position="317"/>
    </location>
</feature>
<evidence type="ECO:0000256" key="3">
    <source>
        <dbReference type="ARBA" id="ARBA00022989"/>
    </source>
</evidence>
<name>A0ABY7EEE8_MYAAR</name>
<organism evidence="7 8">
    <name type="scientific">Mya arenaria</name>
    <name type="common">Soft-shell clam</name>
    <dbReference type="NCBI Taxonomy" id="6604"/>
    <lineage>
        <taxon>Eukaryota</taxon>
        <taxon>Metazoa</taxon>
        <taxon>Spiralia</taxon>
        <taxon>Lophotrochozoa</taxon>
        <taxon>Mollusca</taxon>
        <taxon>Bivalvia</taxon>
        <taxon>Autobranchia</taxon>
        <taxon>Heteroconchia</taxon>
        <taxon>Euheterodonta</taxon>
        <taxon>Imparidentia</taxon>
        <taxon>Neoheterodontei</taxon>
        <taxon>Myida</taxon>
        <taxon>Myoidea</taxon>
        <taxon>Myidae</taxon>
        <taxon>Mya</taxon>
    </lineage>
</organism>
<dbReference type="Gene3D" id="1.10.287.70">
    <property type="match status" value="1"/>
</dbReference>
<protein>
    <submittedName>
        <fullName evidence="7">TPC2-like protein</fullName>
    </submittedName>
</protein>
<evidence type="ECO:0000259" key="6">
    <source>
        <dbReference type="Pfam" id="PF00520"/>
    </source>
</evidence>
<feature type="transmembrane region" description="Helical" evidence="5">
    <location>
        <begin position="470"/>
        <end position="493"/>
    </location>
</feature>